<dbReference type="PANTHER" id="PTHR43022">
    <property type="entry name" value="PROTEIN SMF"/>
    <property type="match status" value="1"/>
</dbReference>
<dbReference type="InterPro" id="IPR041614">
    <property type="entry name" value="DprA_WH"/>
</dbReference>
<evidence type="ECO:0000256" key="1">
    <source>
        <dbReference type="ARBA" id="ARBA00006525"/>
    </source>
</evidence>
<reference evidence="4" key="1">
    <citation type="journal article" date="2020" name="Int. J. Syst. Evol. Microbiol.">
        <title>Aquipluma nitroreducens gen. nov. sp. nov., a novel facultatively anaerobic bacterium isolated from a freshwater lake.</title>
        <authorList>
            <person name="Watanabe M."/>
            <person name="Kojima H."/>
            <person name="Fukui M."/>
        </authorList>
    </citation>
    <scope>NUCLEOTIDE SEQUENCE</scope>
    <source>
        <strain evidence="4">MeG22</strain>
    </source>
</reference>
<dbReference type="Proteomes" id="UP001193389">
    <property type="component" value="Chromosome"/>
</dbReference>
<gene>
    <name evidence="4" type="ORF">AQPE_2959</name>
</gene>
<dbReference type="Pfam" id="PF17782">
    <property type="entry name" value="WHD_DprA"/>
    <property type="match status" value="1"/>
</dbReference>
<dbReference type="RefSeq" id="WP_318347096.1">
    <property type="nucleotide sequence ID" value="NZ_AP018694.1"/>
</dbReference>
<feature type="domain" description="Smf/DprA SLOG" evidence="2">
    <location>
        <begin position="83"/>
        <end position="292"/>
    </location>
</feature>
<dbReference type="SUPFAM" id="SSF47781">
    <property type="entry name" value="RuvA domain 2-like"/>
    <property type="match status" value="1"/>
</dbReference>
<dbReference type="InterPro" id="IPR036388">
    <property type="entry name" value="WH-like_DNA-bd_sf"/>
</dbReference>
<comment type="similarity">
    <text evidence="1">Belongs to the DprA/Smf family.</text>
</comment>
<dbReference type="InterPro" id="IPR010994">
    <property type="entry name" value="RuvA_2-like"/>
</dbReference>
<feature type="domain" description="DprA winged helix" evidence="3">
    <location>
        <begin position="312"/>
        <end position="364"/>
    </location>
</feature>
<dbReference type="Pfam" id="PF14520">
    <property type="entry name" value="HHH_5"/>
    <property type="match status" value="1"/>
</dbReference>
<proteinExistence type="inferred from homology"/>
<dbReference type="GO" id="GO:0009294">
    <property type="term" value="P:DNA-mediated transformation"/>
    <property type="evidence" value="ECO:0007669"/>
    <property type="project" value="InterPro"/>
</dbReference>
<accession>A0A5K7SB36</accession>
<dbReference type="InterPro" id="IPR057666">
    <property type="entry name" value="DrpA_SLOG"/>
</dbReference>
<evidence type="ECO:0000313" key="5">
    <source>
        <dbReference type="Proteomes" id="UP001193389"/>
    </source>
</evidence>
<keyword evidence="5" id="KW-1185">Reference proteome</keyword>
<evidence type="ECO:0000313" key="4">
    <source>
        <dbReference type="EMBL" id="BBE18791.1"/>
    </source>
</evidence>
<evidence type="ECO:0000259" key="3">
    <source>
        <dbReference type="Pfam" id="PF17782"/>
    </source>
</evidence>
<dbReference type="AlphaFoldDB" id="A0A5K7SB36"/>
<dbReference type="SUPFAM" id="SSF102405">
    <property type="entry name" value="MCP/YpsA-like"/>
    <property type="match status" value="1"/>
</dbReference>
<dbReference type="Gene3D" id="3.40.50.450">
    <property type="match status" value="1"/>
</dbReference>
<dbReference type="KEGG" id="anf:AQPE_2959"/>
<sequence length="369" mass="40791">MENPDNLAYKIAISLIPGIGSVTARNLIAYVGSVEGVFQEKEKNLMKIPGIGEVNAKRVVRQNVLDRAKREVDFILKNKIQTFFYLDDNYPTRLKGCSDSPIILYFKGNANLNEQRIISVVGTRSATNYGKEICEELIRSFSEKSYPILVVSGLAYGIDVHAHKACLKYNIPTVGVFAHGLDTIYPSLHAPIASKMLEKGGLISDFISETKIDRQNFLRRNRIIAGLADATIIVESAEKGGALVTADIANSYNRDVFAFPGRSTDLYSRGCNKIIKLNEAVLVEGQADIEKAMNWDVKVSTSRAYQTSLFVELTPAEQKLVDLLKAGDRFVDEITTEAQMSVSKVSALLLGLEFKGIIVSLPGKMYRLK</sequence>
<organism evidence="4 5">
    <name type="scientific">Aquipluma nitroreducens</name>
    <dbReference type="NCBI Taxonomy" id="2010828"/>
    <lineage>
        <taxon>Bacteria</taxon>
        <taxon>Pseudomonadati</taxon>
        <taxon>Bacteroidota</taxon>
        <taxon>Bacteroidia</taxon>
        <taxon>Marinilabiliales</taxon>
        <taxon>Prolixibacteraceae</taxon>
        <taxon>Aquipluma</taxon>
    </lineage>
</organism>
<protein>
    <submittedName>
        <fullName evidence="4">Rossmann fold nucleotide-binding protein Smf</fullName>
    </submittedName>
</protein>
<dbReference type="InterPro" id="IPR003488">
    <property type="entry name" value="DprA"/>
</dbReference>
<dbReference type="NCBIfam" id="TIGR00732">
    <property type="entry name" value="dprA"/>
    <property type="match status" value="1"/>
</dbReference>
<dbReference type="EMBL" id="AP018694">
    <property type="protein sequence ID" value="BBE18791.1"/>
    <property type="molecule type" value="Genomic_DNA"/>
</dbReference>
<dbReference type="Pfam" id="PF02481">
    <property type="entry name" value="DNA_processg_A"/>
    <property type="match status" value="1"/>
</dbReference>
<dbReference type="Gene3D" id="1.10.10.10">
    <property type="entry name" value="Winged helix-like DNA-binding domain superfamily/Winged helix DNA-binding domain"/>
    <property type="match status" value="1"/>
</dbReference>
<name>A0A5K7SB36_9BACT</name>
<dbReference type="PANTHER" id="PTHR43022:SF1">
    <property type="entry name" value="PROTEIN SMF"/>
    <property type="match status" value="1"/>
</dbReference>
<evidence type="ECO:0000259" key="2">
    <source>
        <dbReference type="Pfam" id="PF02481"/>
    </source>
</evidence>